<dbReference type="AlphaFoldDB" id="A0A8J9TGP2"/>
<feature type="domain" description="Hikeshi-like C-terminal" evidence="4">
    <location>
        <begin position="182"/>
        <end position="232"/>
    </location>
</feature>
<organism evidence="5">
    <name type="scientific">Phaeodactylum tricornutum</name>
    <name type="common">Diatom</name>
    <dbReference type="NCBI Taxonomy" id="2850"/>
    <lineage>
        <taxon>Eukaryota</taxon>
        <taxon>Sar</taxon>
        <taxon>Stramenopiles</taxon>
        <taxon>Ochrophyta</taxon>
        <taxon>Bacillariophyta</taxon>
        <taxon>Bacillariophyceae</taxon>
        <taxon>Bacillariophycidae</taxon>
        <taxon>Naviculales</taxon>
        <taxon>Phaeodactylaceae</taxon>
        <taxon>Phaeodactylum</taxon>
    </lineage>
</organism>
<dbReference type="GO" id="GO:0005829">
    <property type="term" value="C:cytosol"/>
    <property type="evidence" value="ECO:0007669"/>
    <property type="project" value="TreeGrafter"/>
</dbReference>
<comment type="similarity">
    <text evidence="1">Belongs to the OPI10 family.</text>
</comment>
<name>A0A8J9TGP2_PHATR</name>
<evidence type="ECO:0000313" key="5">
    <source>
        <dbReference type="EMBL" id="CAG9294284.1"/>
    </source>
</evidence>
<feature type="region of interest" description="Disordered" evidence="2">
    <location>
        <begin position="1"/>
        <end position="33"/>
    </location>
</feature>
<dbReference type="Proteomes" id="UP000836788">
    <property type="component" value="Chromosome 9"/>
</dbReference>
<dbReference type="Pfam" id="PF05603">
    <property type="entry name" value="Hikeshi-like_N"/>
    <property type="match status" value="1"/>
</dbReference>
<accession>A0A8J9TGP2</accession>
<dbReference type="GO" id="GO:0061608">
    <property type="term" value="F:nuclear import signal receptor activity"/>
    <property type="evidence" value="ECO:0007669"/>
    <property type="project" value="TreeGrafter"/>
</dbReference>
<evidence type="ECO:0000259" key="4">
    <source>
        <dbReference type="Pfam" id="PF21057"/>
    </source>
</evidence>
<evidence type="ECO:0000256" key="2">
    <source>
        <dbReference type="SAM" id="MobiDB-lite"/>
    </source>
</evidence>
<dbReference type="PANTHER" id="PTHR12925">
    <property type="entry name" value="HIKESHI FAMILY MEMBER"/>
    <property type="match status" value="1"/>
</dbReference>
<evidence type="ECO:0000259" key="3">
    <source>
        <dbReference type="Pfam" id="PF05603"/>
    </source>
</evidence>
<dbReference type="InterPro" id="IPR031318">
    <property type="entry name" value="OPI10"/>
</dbReference>
<evidence type="ECO:0000256" key="1">
    <source>
        <dbReference type="ARBA" id="ARBA00006623"/>
    </source>
</evidence>
<proteinExistence type="inferred from homology"/>
<dbReference type="PANTHER" id="PTHR12925:SF0">
    <property type="entry name" value="PROTEIN HIKESHI"/>
    <property type="match status" value="1"/>
</dbReference>
<dbReference type="GO" id="GO:0006606">
    <property type="term" value="P:protein import into nucleus"/>
    <property type="evidence" value="ECO:0007669"/>
    <property type="project" value="TreeGrafter"/>
</dbReference>
<reference evidence="5" key="1">
    <citation type="submission" date="2022-02" db="EMBL/GenBank/DDBJ databases">
        <authorList>
            <person name="Giguere J D."/>
        </authorList>
    </citation>
    <scope>NUCLEOTIDE SEQUENCE</scope>
    <source>
        <strain evidence="5">CCAP 1055/1</strain>
    </source>
</reference>
<dbReference type="Pfam" id="PF21057">
    <property type="entry name" value="Hikeshi-like_C"/>
    <property type="match status" value="1"/>
</dbReference>
<sequence length="237" mass="25881">MNFDFSLQPNEAGTNSNAVTQVPPNGASQHQSPQPFGIIVPGYAVRTNFVPVDSSGMKFGLTLTCPGDIATPLASVHELVFFTLPNIPFPPNYGVLCYWQITAAVSQTPDLPPPSTGFELLGSIRPDRPSSVFHTGWSEHEQLLEVAQNNTPVTLTIGVSLEPLENLQNIAGSSVSASKLFVAQKIASDLFNFMQSFDTGTGGAGQMVVPNNIFERWFKRFEARFQRDPNFFLKSED</sequence>
<dbReference type="GO" id="GO:0005634">
    <property type="term" value="C:nucleus"/>
    <property type="evidence" value="ECO:0007669"/>
    <property type="project" value="TreeGrafter"/>
</dbReference>
<gene>
    <name evidence="5" type="ORF">PTTT1_LOCUS54176</name>
</gene>
<dbReference type="InterPro" id="IPR048364">
    <property type="entry name" value="Hikeshi-like_C"/>
</dbReference>
<feature type="domain" description="Hikeshi-like N-terminal" evidence="3">
    <location>
        <begin position="39"/>
        <end position="169"/>
    </location>
</feature>
<protein>
    <recommendedName>
        <fullName evidence="6">Hikeshi-like domain-containing protein</fullName>
    </recommendedName>
</protein>
<dbReference type="EMBL" id="OU594950">
    <property type="protein sequence ID" value="CAG9294284.1"/>
    <property type="molecule type" value="Genomic_DNA"/>
</dbReference>
<dbReference type="InterPro" id="IPR008493">
    <property type="entry name" value="Hikeshi-like_N"/>
</dbReference>
<evidence type="ECO:0008006" key="6">
    <source>
        <dbReference type="Google" id="ProtNLM"/>
    </source>
</evidence>